<organism evidence="3 4">
    <name type="scientific">Candidatus Muproteobacteria bacterium RBG_16_65_34</name>
    <dbReference type="NCBI Taxonomy" id="1817760"/>
    <lineage>
        <taxon>Bacteria</taxon>
        <taxon>Pseudomonadati</taxon>
        <taxon>Pseudomonadota</taxon>
        <taxon>Candidatus Muproteobacteria</taxon>
    </lineage>
</organism>
<dbReference type="Pfam" id="PF09851">
    <property type="entry name" value="SHOCT"/>
    <property type="match status" value="1"/>
</dbReference>
<keyword evidence="1" id="KW-0812">Transmembrane</keyword>
<evidence type="ECO:0000313" key="3">
    <source>
        <dbReference type="EMBL" id="OGI46522.1"/>
    </source>
</evidence>
<keyword evidence="1" id="KW-0472">Membrane</keyword>
<gene>
    <name evidence="3" type="ORF">A2151_03740</name>
</gene>
<dbReference type="InterPro" id="IPR018649">
    <property type="entry name" value="SHOCT"/>
</dbReference>
<proteinExistence type="predicted"/>
<feature type="domain" description="SHOCT" evidence="2">
    <location>
        <begin position="54"/>
        <end position="80"/>
    </location>
</feature>
<dbReference type="EMBL" id="MFSU01000080">
    <property type="protein sequence ID" value="OGI46522.1"/>
    <property type="molecule type" value="Genomic_DNA"/>
</dbReference>
<evidence type="ECO:0000313" key="4">
    <source>
        <dbReference type="Proteomes" id="UP000178885"/>
    </source>
</evidence>
<accession>A0A1F6TN62</accession>
<comment type="caution">
    <text evidence="3">The sequence shown here is derived from an EMBL/GenBank/DDBJ whole genome shotgun (WGS) entry which is preliminary data.</text>
</comment>
<evidence type="ECO:0000256" key="1">
    <source>
        <dbReference type="SAM" id="Phobius"/>
    </source>
</evidence>
<reference evidence="3 4" key="1">
    <citation type="journal article" date="2016" name="Nat. Commun.">
        <title>Thousands of microbial genomes shed light on interconnected biogeochemical processes in an aquifer system.</title>
        <authorList>
            <person name="Anantharaman K."/>
            <person name="Brown C.T."/>
            <person name="Hug L.A."/>
            <person name="Sharon I."/>
            <person name="Castelle C.J."/>
            <person name="Probst A.J."/>
            <person name="Thomas B.C."/>
            <person name="Singh A."/>
            <person name="Wilkins M.J."/>
            <person name="Karaoz U."/>
            <person name="Brodie E.L."/>
            <person name="Williams K.H."/>
            <person name="Hubbard S.S."/>
            <person name="Banfield J.F."/>
        </authorList>
    </citation>
    <scope>NUCLEOTIDE SEQUENCE [LARGE SCALE GENOMIC DNA]</scope>
</reference>
<sequence length="82" mass="9464">MWGYAGEYGWPWWWWGAGLVHMLLFWGLIVLGIAALAKWLFAKPAGAGGAREKTPLDILKERYARGEVNREEFEQKKRDLEA</sequence>
<protein>
    <recommendedName>
        <fullName evidence="2">SHOCT domain-containing protein</fullName>
    </recommendedName>
</protein>
<evidence type="ECO:0000259" key="2">
    <source>
        <dbReference type="Pfam" id="PF09851"/>
    </source>
</evidence>
<dbReference type="AlphaFoldDB" id="A0A1F6TN62"/>
<name>A0A1F6TN62_9PROT</name>
<feature type="transmembrane region" description="Helical" evidence="1">
    <location>
        <begin position="12"/>
        <end position="37"/>
    </location>
</feature>
<keyword evidence="1" id="KW-1133">Transmembrane helix</keyword>
<dbReference type="Proteomes" id="UP000178885">
    <property type="component" value="Unassembled WGS sequence"/>
</dbReference>